<dbReference type="InterPro" id="IPR007627">
    <property type="entry name" value="RNA_pol_sigma70_r2"/>
</dbReference>
<gene>
    <name evidence="8" type="ORF">ENS64_17710</name>
</gene>
<dbReference type="SUPFAM" id="SSF88659">
    <property type="entry name" value="Sigma3 and sigma4 domains of RNA polymerase sigma factors"/>
    <property type="match status" value="1"/>
</dbReference>
<dbReference type="InterPro" id="IPR036388">
    <property type="entry name" value="WH-like_DNA-bd_sf"/>
</dbReference>
<keyword evidence="3" id="KW-0731">Sigma factor</keyword>
<dbReference type="AlphaFoldDB" id="A0A7C4QTL0"/>
<reference evidence="8" key="1">
    <citation type="journal article" date="2020" name="mSystems">
        <title>Genome- and Community-Level Interaction Insights into Carbon Utilization and Element Cycling Functions of Hydrothermarchaeota in Hydrothermal Sediment.</title>
        <authorList>
            <person name="Zhou Z."/>
            <person name="Liu Y."/>
            <person name="Xu W."/>
            <person name="Pan J."/>
            <person name="Luo Z.H."/>
            <person name="Li M."/>
        </authorList>
    </citation>
    <scope>NUCLEOTIDE SEQUENCE [LARGE SCALE GENOMIC DNA]</scope>
    <source>
        <strain evidence="8">SpSt-508</strain>
    </source>
</reference>
<dbReference type="InterPro" id="IPR000792">
    <property type="entry name" value="Tscrpt_reg_LuxR_C"/>
</dbReference>
<feature type="region of interest" description="Disordered" evidence="5">
    <location>
        <begin position="103"/>
        <end position="126"/>
    </location>
</feature>
<comment type="caution">
    <text evidence="8">The sequence shown here is derived from an EMBL/GenBank/DDBJ whole genome shotgun (WGS) entry which is preliminary data.</text>
</comment>
<proteinExistence type="inferred from homology"/>
<evidence type="ECO:0000259" key="6">
    <source>
        <dbReference type="Pfam" id="PF00196"/>
    </source>
</evidence>
<feature type="domain" description="RNA polymerase sigma-70 region 2" evidence="7">
    <location>
        <begin position="28"/>
        <end position="93"/>
    </location>
</feature>
<accession>A0A7C4QTL0</accession>
<evidence type="ECO:0000313" key="8">
    <source>
        <dbReference type="EMBL" id="HGT41086.1"/>
    </source>
</evidence>
<dbReference type="SUPFAM" id="SSF88946">
    <property type="entry name" value="Sigma2 domain of RNA polymerase sigma factors"/>
    <property type="match status" value="1"/>
</dbReference>
<dbReference type="PANTHER" id="PTHR43133:SF62">
    <property type="entry name" value="RNA POLYMERASE SIGMA FACTOR SIGZ"/>
    <property type="match status" value="1"/>
</dbReference>
<organism evidence="8">
    <name type="scientific">Schlesneria paludicola</name>
    <dbReference type="NCBI Taxonomy" id="360056"/>
    <lineage>
        <taxon>Bacteria</taxon>
        <taxon>Pseudomonadati</taxon>
        <taxon>Planctomycetota</taxon>
        <taxon>Planctomycetia</taxon>
        <taxon>Planctomycetales</taxon>
        <taxon>Planctomycetaceae</taxon>
        <taxon>Schlesneria</taxon>
    </lineage>
</organism>
<evidence type="ECO:0000256" key="4">
    <source>
        <dbReference type="ARBA" id="ARBA00023163"/>
    </source>
</evidence>
<dbReference type="Pfam" id="PF04542">
    <property type="entry name" value="Sigma70_r2"/>
    <property type="match status" value="1"/>
</dbReference>
<evidence type="ECO:0000259" key="7">
    <source>
        <dbReference type="Pfam" id="PF04542"/>
    </source>
</evidence>
<evidence type="ECO:0000256" key="1">
    <source>
        <dbReference type="ARBA" id="ARBA00010641"/>
    </source>
</evidence>
<dbReference type="Pfam" id="PF00196">
    <property type="entry name" value="GerE"/>
    <property type="match status" value="1"/>
</dbReference>
<dbReference type="GO" id="GO:0006352">
    <property type="term" value="P:DNA-templated transcription initiation"/>
    <property type="evidence" value="ECO:0007669"/>
    <property type="project" value="InterPro"/>
</dbReference>
<dbReference type="GO" id="GO:0016987">
    <property type="term" value="F:sigma factor activity"/>
    <property type="evidence" value="ECO:0007669"/>
    <property type="project" value="UniProtKB-KW"/>
</dbReference>
<dbReference type="Gene3D" id="1.10.10.10">
    <property type="entry name" value="Winged helix-like DNA-binding domain superfamily/Winged helix DNA-binding domain"/>
    <property type="match status" value="1"/>
</dbReference>
<evidence type="ECO:0000256" key="3">
    <source>
        <dbReference type="ARBA" id="ARBA00023082"/>
    </source>
</evidence>
<protein>
    <submittedName>
        <fullName evidence="8">Sigma-70 family RNA polymerase sigma factor</fullName>
    </submittedName>
</protein>
<dbReference type="PANTHER" id="PTHR43133">
    <property type="entry name" value="RNA POLYMERASE ECF-TYPE SIGMA FACTO"/>
    <property type="match status" value="1"/>
</dbReference>
<dbReference type="InterPro" id="IPR014284">
    <property type="entry name" value="RNA_pol_sigma-70_dom"/>
</dbReference>
<dbReference type="EMBL" id="DSVQ01000019">
    <property type="protein sequence ID" value="HGT41086.1"/>
    <property type="molecule type" value="Genomic_DNA"/>
</dbReference>
<dbReference type="NCBIfam" id="TIGR02937">
    <property type="entry name" value="sigma70-ECF"/>
    <property type="match status" value="1"/>
</dbReference>
<dbReference type="Gene3D" id="1.10.1740.10">
    <property type="match status" value="1"/>
</dbReference>
<keyword evidence="4" id="KW-0804">Transcription</keyword>
<evidence type="ECO:0000256" key="2">
    <source>
        <dbReference type="ARBA" id="ARBA00023015"/>
    </source>
</evidence>
<dbReference type="InterPro" id="IPR039425">
    <property type="entry name" value="RNA_pol_sigma-70-like"/>
</dbReference>
<feature type="domain" description="HTH luxR-type" evidence="6">
    <location>
        <begin position="164"/>
        <end position="196"/>
    </location>
</feature>
<comment type="similarity">
    <text evidence="1">Belongs to the sigma-70 factor family. ECF subfamily.</text>
</comment>
<name>A0A7C4QTL0_9PLAN</name>
<keyword evidence="2" id="KW-0805">Transcription regulation</keyword>
<dbReference type="InterPro" id="IPR013325">
    <property type="entry name" value="RNA_pol_sigma_r2"/>
</dbReference>
<evidence type="ECO:0000256" key="5">
    <source>
        <dbReference type="SAM" id="MobiDB-lite"/>
    </source>
</evidence>
<sequence>MTAGCDIDDADLLARIRRHDEAAWEAFIARFQGRLLAFAAHRLSDPAAAEDVVQETFLGFLLALPNYDDRTPLEAFLFSIAAHKLIDALRRRGIRPRLLPTHAEEAAPGIDQRPGSARKASSLARSREDRVAKERVLGECLARLVQQWISRGEFERLKCIELLFVAGYSNKEAAQRLGISEQAVANHKAFVVQKLKEAATAARLRGVEFDSLKR</sequence>
<dbReference type="InterPro" id="IPR013324">
    <property type="entry name" value="RNA_pol_sigma_r3/r4-like"/>
</dbReference>